<name>A0A3G2L2M9_9FLAO</name>
<evidence type="ECO:0000256" key="1">
    <source>
        <dbReference type="SAM" id="SignalP"/>
    </source>
</evidence>
<organism evidence="2 3">
    <name type="scientific">Euzebyella marina</name>
    <dbReference type="NCBI Taxonomy" id="1761453"/>
    <lineage>
        <taxon>Bacteria</taxon>
        <taxon>Pseudomonadati</taxon>
        <taxon>Bacteroidota</taxon>
        <taxon>Flavobacteriia</taxon>
        <taxon>Flavobacteriales</taxon>
        <taxon>Flavobacteriaceae</taxon>
        <taxon>Euzebyella</taxon>
    </lineage>
</organism>
<dbReference type="KEGG" id="emar:D1013_03455"/>
<gene>
    <name evidence="2" type="ORF">D1013_03455</name>
</gene>
<protein>
    <submittedName>
        <fullName evidence="2">DUF4625 domain-containing protein</fullName>
    </submittedName>
</protein>
<keyword evidence="3" id="KW-1185">Reference proteome</keyword>
<evidence type="ECO:0000313" key="3">
    <source>
        <dbReference type="Proteomes" id="UP000276309"/>
    </source>
</evidence>
<proteinExistence type="predicted"/>
<evidence type="ECO:0000313" key="2">
    <source>
        <dbReference type="EMBL" id="AYN66505.1"/>
    </source>
</evidence>
<dbReference type="AlphaFoldDB" id="A0A3G2L2M9"/>
<dbReference type="PROSITE" id="PS51257">
    <property type="entry name" value="PROKAR_LIPOPROTEIN"/>
    <property type="match status" value="1"/>
</dbReference>
<dbReference type="InterPro" id="IPR027829">
    <property type="entry name" value="DUF4625"/>
</dbReference>
<feature type="signal peptide" evidence="1">
    <location>
        <begin position="1"/>
        <end position="24"/>
    </location>
</feature>
<reference evidence="2 3" key="1">
    <citation type="submission" date="2018-08" db="EMBL/GenBank/DDBJ databases">
        <title>The reduced genetic potential of extracellular carbohydrate catabolism in Euzebyella marina RN62, a Flavobacteriia bacterium isolated from the hadal water.</title>
        <authorList>
            <person name="Xue C."/>
        </authorList>
    </citation>
    <scope>NUCLEOTIDE SEQUENCE [LARGE SCALE GENOMIC DNA]</scope>
    <source>
        <strain evidence="2 3">RN62</strain>
    </source>
</reference>
<dbReference type="EMBL" id="CP032050">
    <property type="protein sequence ID" value="AYN66505.1"/>
    <property type="molecule type" value="Genomic_DNA"/>
</dbReference>
<feature type="chain" id="PRO_5018034427" evidence="1">
    <location>
        <begin position="25"/>
        <end position="158"/>
    </location>
</feature>
<dbReference type="OrthoDB" id="670730at2"/>
<dbReference type="Gene3D" id="2.60.40.4140">
    <property type="match status" value="1"/>
</dbReference>
<dbReference type="RefSeq" id="WP_121847557.1">
    <property type="nucleotide sequence ID" value="NZ_CP032050.1"/>
</dbReference>
<accession>A0A3G2L2M9</accession>
<dbReference type="Proteomes" id="UP000276309">
    <property type="component" value="Chromosome"/>
</dbReference>
<dbReference type="Pfam" id="PF15418">
    <property type="entry name" value="DUF4625"/>
    <property type="match status" value="1"/>
</dbReference>
<keyword evidence="1" id="KW-0732">Signal</keyword>
<sequence length="158" mass="17770">MKLMKRAFYFMPLAVLLMASCSSDEDSDIDEQKPTISLNSGFPQSCEELKRGETYTFRAAAADNLELASYSLNIHHNFDHHTHDDQGSSCELNAIKASENPMIFMENYSLEEGLTSYEINLVIEIPNDVDTGDYHCAYSVTDVTGWQARTSVDIKIVE</sequence>